<dbReference type="Pfam" id="PF12146">
    <property type="entry name" value="Hydrolase_4"/>
    <property type="match status" value="1"/>
</dbReference>
<dbReference type="InterPro" id="IPR029058">
    <property type="entry name" value="AB_hydrolase_fold"/>
</dbReference>
<feature type="domain" description="Serine aminopeptidase S33" evidence="1">
    <location>
        <begin position="48"/>
        <end position="161"/>
    </location>
</feature>
<gene>
    <name evidence="2" type="ORF">F6W96_13310</name>
</gene>
<dbReference type="RefSeq" id="WP_167486420.1">
    <property type="nucleotide sequence ID" value="NZ_CP046173.1"/>
</dbReference>
<evidence type="ECO:0000259" key="1">
    <source>
        <dbReference type="Pfam" id="PF12146"/>
    </source>
</evidence>
<evidence type="ECO:0000313" key="3">
    <source>
        <dbReference type="Proteomes" id="UP000500953"/>
    </source>
</evidence>
<evidence type="ECO:0000313" key="2">
    <source>
        <dbReference type="EMBL" id="QIS19121.1"/>
    </source>
</evidence>
<dbReference type="EMBL" id="CP046173">
    <property type="protein sequence ID" value="QIS19121.1"/>
    <property type="molecule type" value="Genomic_DNA"/>
</dbReference>
<proteinExistence type="predicted"/>
<name>A0A6G9Z159_9NOCA</name>
<reference evidence="2 3" key="1">
    <citation type="journal article" date="2019" name="ACS Chem. Biol.">
        <title>Identification and Mobilization of a Cryptic Antibiotic Biosynthesis Gene Locus from a Human-Pathogenic Nocardia Isolate.</title>
        <authorList>
            <person name="Herisse M."/>
            <person name="Ishida K."/>
            <person name="Porter J.L."/>
            <person name="Howden B."/>
            <person name="Hertweck C."/>
            <person name="Stinear T.P."/>
            <person name="Pidot S.J."/>
        </authorList>
    </citation>
    <scope>NUCLEOTIDE SEQUENCE [LARGE SCALE GENOMIC DNA]</scope>
    <source>
        <strain evidence="2 3">AUSMDU00012715</strain>
    </source>
</reference>
<dbReference type="AlphaFoldDB" id="A0A6G9Z159"/>
<dbReference type="GO" id="GO:0016787">
    <property type="term" value="F:hydrolase activity"/>
    <property type="evidence" value="ECO:0007669"/>
    <property type="project" value="UniProtKB-KW"/>
</dbReference>
<dbReference type="InterPro" id="IPR022742">
    <property type="entry name" value="Hydrolase_4"/>
</dbReference>
<dbReference type="Proteomes" id="UP000500953">
    <property type="component" value="Chromosome"/>
</dbReference>
<keyword evidence="2" id="KW-0378">Hydrolase</keyword>
<dbReference type="Gene3D" id="3.40.50.1820">
    <property type="entry name" value="alpha/beta hydrolase"/>
    <property type="match status" value="1"/>
</dbReference>
<protein>
    <submittedName>
        <fullName evidence="2">Alpha/beta fold hydrolase</fullName>
    </submittedName>
</protein>
<organism evidence="2 3">
    <name type="scientific">Nocardia terpenica</name>
    <dbReference type="NCBI Taxonomy" id="455432"/>
    <lineage>
        <taxon>Bacteria</taxon>
        <taxon>Bacillati</taxon>
        <taxon>Actinomycetota</taxon>
        <taxon>Actinomycetes</taxon>
        <taxon>Mycobacteriales</taxon>
        <taxon>Nocardiaceae</taxon>
        <taxon>Nocardia</taxon>
    </lineage>
</organism>
<dbReference type="SUPFAM" id="SSF53474">
    <property type="entry name" value="alpha/beta-Hydrolases"/>
    <property type="match status" value="1"/>
</dbReference>
<accession>A0A6G9Z159</accession>
<sequence>MGSIETTTSSAVAVLVDAGGRTREEFEFVGASGRRLFVGVAAPMDANPSAVVVICSPLFTDSIANYRREVALARRLAEHGVAVVRFHYRGTGHSDGLATDLDLGGLIEDTKAVVELIDSRFGRLPCGFVGTRLGAVVAAAAAEGDRRVLLLWEPTLDPTEYLREIFRVRRMRGLVLRRPEQTTGEQLFAQLAAGVDVDALGYRITAALYRDLVDTSPRDELIGRPGAALLVGFRDEAEPVAEISSLGGDLRSAGWEIEFDTVATEANWWLLGAQAPPSPELIERSAKWLVHRLAGGAA</sequence>